<dbReference type="EMBL" id="MVBO01000211">
    <property type="protein sequence ID" value="OZJ01953.1"/>
    <property type="molecule type" value="Genomic_DNA"/>
</dbReference>
<reference evidence="1 2" key="1">
    <citation type="journal article" date="2017" name="Mycologia">
        <title>Bifiguratus adelaidae, gen. et sp. nov., a new member of Mucoromycotina in endophytic and soil-dwelling habitats.</title>
        <authorList>
            <person name="Torres-Cruz T.J."/>
            <person name="Billingsley Tobias T.L."/>
            <person name="Almatruk M."/>
            <person name="Hesse C."/>
            <person name="Kuske C.R."/>
            <person name="Desiro A."/>
            <person name="Benucci G.M."/>
            <person name="Bonito G."/>
            <person name="Stajich J.E."/>
            <person name="Dunlap C."/>
            <person name="Arnold A.E."/>
            <person name="Porras-Alfaro A."/>
        </authorList>
    </citation>
    <scope>NUCLEOTIDE SEQUENCE [LARGE SCALE GENOMIC DNA]</scope>
    <source>
        <strain evidence="1 2">AZ0501</strain>
    </source>
</reference>
<dbReference type="PIRSF" id="PIRSF008757">
    <property type="entry name" value="UCP008757"/>
    <property type="match status" value="1"/>
</dbReference>
<dbReference type="Gene3D" id="3.30.450.150">
    <property type="entry name" value="Haem-degrading domain"/>
    <property type="match status" value="1"/>
</dbReference>
<evidence type="ECO:0000313" key="2">
    <source>
        <dbReference type="Proteomes" id="UP000242875"/>
    </source>
</evidence>
<dbReference type="Pfam" id="PF03928">
    <property type="entry name" value="HbpS-like"/>
    <property type="match status" value="1"/>
</dbReference>
<dbReference type="InterPro" id="IPR005624">
    <property type="entry name" value="PduO/GlcC-like"/>
</dbReference>
<dbReference type="OrthoDB" id="2209940at2759"/>
<sequence>MAALLDTLLEQEKQLQFTQFTSVDALNLGLAMLKLAHARPDKKPVTIDITRAGHQLFHFSMDGTGIDNDEWVKRKSRTVARFGHSSYYMGQKLAKDGQTVEEKYYISERDYATHGGSFPLIIKNVGPVGSITVSGLKQEEDHQMVVDAITAFLESQPQAQQA</sequence>
<organism evidence="1 2">
    <name type="scientific">Bifiguratus adelaidae</name>
    <dbReference type="NCBI Taxonomy" id="1938954"/>
    <lineage>
        <taxon>Eukaryota</taxon>
        <taxon>Fungi</taxon>
        <taxon>Fungi incertae sedis</taxon>
        <taxon>Mucoromycota</taxon>
        <taxon>Mucoromycotina</taxon>
        <taxon>Endogonomycetes</taxon>
        <taxon>Endogonales</taxon>
        <taxon>Endogonales incertae sedis</taxon>
        <taxon>Bifiguratus</taxon>
    </lineage>
</organism>
<dbReference type="InterPro" id="IPR038084">
    <property type="entry name" value="PduO/GlcC-like_sf"/>
</dbReference>
<comment type="caution">
    <text evidence="1">The sequence shown here is derived from an EMBL/GenBank/DDBJ whole genome shotgun (WGS) entry which is preliminary data.</text>
</comment>
<keyword evidence="2" id="KW-1185">Reference proteome</keyword>
<proteinExistence type="predicted"/>
<dbReference type="PANTHER" id="PTHR28255:SF1">
    <property type="entry name" value="UPF0303 PROTEIN YBR137W"/>
    <property type="match status" value="1"/>
</dbReference>
<accession>A0A261XUF3</accession>
<dbReference type="AlphaFoldDB" id="A0A261XUF3"/>
<dbReference type="SUPFAM" id="SSF143744">
    <property type="entry name" value="GlcG-like"/>
    <property type="match status" value="1"/>
</dbReference>
<dbReference type="InterPro" id="IPR010371">
    <property type="entry name" value="YBR137W-like"/>
</dbReference>
<dbReference type="PANTHER" id="PTHR28255">
    <property type="match status" value="1"/>
</dbReference>
<dbReference type="NCBIfam" id="NF002696">
    <property type="entry name" value="PRK02487.1-5"/>
    <property type="match status" value="1"/>
</dbReference>
<gene>
    <name evidence="1" type="ORF">BZG36_05247</name>
</gene>
<name>A0A261XUF3_9FUNG</name>
<evidence type="ECO:0000313" key="1">
    <source>
        <dbReference type="EMBL" id="OZJ01953.1"/>
    </source>
</evidence>
<dbReference type="Proteomes" id="UP000242875">
    <property type="component" value="Unassembled WGS sequence"/>
</dbReference>
<protein>
    <submittedName>
        <fullName evidence="1">Uncharacterized protein</fullName>
    </submittedName>
</protein>